<feature type="transmembrane region" description="Helical" evidence="9">
    <location>
        <begin position="536"/>
        <end position="557"/>
    </location>
</feature>
<name>C7R0X6_JONDD</name>
<dbReference type="GO" id="GO:0004674">
    <property type="term" value="F:protein serine/threonine kinase activity"/>
    <property type="evidence" value="ECO:0007669"/>
    <property type="project" value="UniProtKB-KW"/>
</dbReference>
<dbReference type="RefSeq" id="WP_015772328.1">
    <property type="nucleotide sequence ID" value="NC_013174.1"/>
</dbReference>
<evidence type="ECO:0000256" key="6">
    <source>
        <dbReference type="ARBA" id="ARBA00022840"/>
    </source>
</evidence>
<dbReference type="Gene3D" id="1.10.510.10">
    <property type="entry name" value="Transferase(Phosphotransferase) domain 1"/>
    <property type="match status" value="1"/>
</dbReference>
<evidence type="ECO:0000256" key="3">
    <source>
        <dbReference type="ARBA" id="ARBA00022679"/>
    </source>
</evidence>
<feature type="transmembrane region" description="Helical" evidence="9">
    <location>
        <begin position="578"/>
        <end position="600"/>
    </location>
</feature>
<keyword evidence="5 11" id="KW-0418">Kinase</keyword>
<dbReference type="Gene3D" id="3.30.200.20">
    <property type="entry name" value="Phosphorylase Kinase, domain 1"/>
    <property type="match status" value="1"/>
</dbReference>
<dbReference type="InterPro" id="IPR011009">
    <property type="entry name" value="Kinase-like_dom_sf"/>
</dbReference>
<dbReference type="SUPFAM" id="SSF56112">
    <property type="entry name" value="Protein kinase-like (PK-like)"/>
    <property type="match status" value="1"/>
</dbReference>
<keyword evidence="9" id="KW-0812">Transmembrane</keyword>
<proteinExistence type="predicted"/>
<dbReference type="AlphaFoldDB" id="C7R0X6"/>
<feature type="compositionally biased region" description="Pro residues" evidence="8">
    <location>
        <begin position="383"/>
        <end position="394"/>
    </location>
</feature>
<feature type="region of interest" description="Disordered" evidence="8">
    <location>
        <begin position="305"/>
        <end position="353"/>
    </location>
</feature>
<dbReference type="STRING" id="471856.Jden_2062"/>
<dbReference type="KEGG" id="jde:Jden_2062"/>
<reference evidence="11 12" key="1">
    <citation type="journal article" date="2009" name="Stand. Genomic Sci.">
        <title>Complete genome sequence of Jonesia denitrificans type strain (Prevot 55134).</title>
        <authorList>
            <person name="Pukall R."/>
            <person name="Gehrich-Schroter G."/>
            <person name="Lapidus A."/>
            <person name="Nolan M."/>
            <person name="Glavina Del Rio T."/>
            <person name="Lucas S."/>
            <person name="Chen F."/>
            <person name="Tice H."/>
            <person name="Pitluck S."/>
            <person name="Cheng J.F."/>
            <person name="Copeland A."/>
            <person name="Saunders E."/>
            <person name="Brettin T."/>
            <person name="Detter J.C."/>
            <person name="Bruce D."/>
            <person name="Goodwin L."/>
            <person name="Pati A."/>
            <person name="Ivanova N."/>
            <person name="Mavromatis K."/>
            <person name="Ovchinnikova G."/>
            <person name="Chen A."/>
            <person name="Palaniappan K."/>
            <person name="Land M."/>
            <person name="Hauser L."/>
            <person name="Chang Y.J."/>
            <person name="Jeffries C.D."/>
            <person name="Chain P."/>
            <person name="Goker M."/>
            <person name="Bristow J."/>
            <person name="Eisen J.A."/>
            <person name="Markowitz V."/>
            <person name="Hugenholtz P."/>
            <person name="Kyrpides N.C."/>
            <person name="Klenk H.P."/>
            <person name="Han C."/>
        </authorList>
    </citation>
    <scope>NUCLEOTIDE SEQUENCE [LARGE SCALE GENOMIC DNA]</scope>
    <source>
        <strain evidence="12">ATCC 14870 / DSM 20603 / BCRC 15368 / CIP 55.134 / JCM 11481 / NBRC 15587 / NCTC 10816 / Prevot 55134</strain>
    </source>
</reference>
<keyword evidence="9" id="KW-1133">Transmembrane helix</keyword>
<keyword evidence="9" id="KW-0472">Membrane</keyword>
<dbReference type="GO" id="GO:0005524">
    <property type="term" value="F:ATP binding"/>
    <property type="evidence" value="ECO:0007669"/>
    <property type="project" value="UniProtKB-UniRule"/>
</dbReference>
<keyword evidence="2 11" id="KW-0723">Serine/threonine-protein kinase</keyword>
<accession>C7R0X6</accession>
<dbReference type="Proteomes" id="UP000000628">
    <property type="component" value="Chromosome"/>
</dbReference>
<dbReference type="PANTHER" id="PTHR43289">
    <property type="entry name" value="MITOGEN-ACTIVATED PROTEIN KINASE KINASE KINASE 20-RELATED"/>
    <property type="match status" value="1"/>
</dbReference>
<evidence type="ECO:0000313" key="12">
    <source>
        <dbReference type="Proteomes" id="UP000000628"/>
    </source>
</evidence>
<keyword evidence="3" id="KW-0808">Transferase</keyword>
<dbReference type="PROSITE" id="PS00107">
    <property type="entry name" value="PROTEIN_KINASE_ATP"/>
    <property type="match status" value="1"/>
</dbReference>
<evidence type="ECO:0000256" key="2">
    <source>
        <dbReference type="ARBA" id="ARBA00022527"/>
    </source>
</evidence>
<dbReference type="PROSITE" id="PS00108">
    <property type="entry name" value="PROTEIN_KINASE_ST"/>
    <property type="match status" value="1"/>
</dbReference>
<dbReference type="eggNOG" id="COG0515">
    <property type="taxonomic scope" value="Bacteria"/>
</dbReference>
<evidence type="ECO:0000259" key="10">
    <source>
        <dbReference type="PROSITE" id="PS50011"/>
    </source>
</evidence>
<dbReference type="OrthoDB" id="9762169at2"/>
<dbReference type="PROSITE" id="PS50011">
    <property type="entry name" value="PROTEIN_KINASE_DOM"/>
    <property type="match status" value="1"/>
</dbReference>
<dbReference type="EC" id="2.7.11.1" evidence="1"/>
<evidence type="ECO:0000256" key="4">
    <source>
        <dbReference type="ARBA" id="ARBA00022741"/>
    </source>
</evidence>
<feature type="transmembrane region" description="Helical" evidence="9">
    <location>
        <begin position="447"/>
        <end position="467"/>
    </location>
</feature>
<evidence type="ECO:0000256" key="8">
    <source>
        <dbReference type="SAM" id="MobiDB-lite"/>
    </source>
</evidence>
<keyword evidence="4 7" id="KW-0547">Nucleotide-binding</keyword>
<dbReference type="HOGENOM" id="CLU_000288_135_6_11"/>
<feature type="domain" description="Protein kinase" evidence="10">
    <location>
        <begin position="15"/>
        <end position="267"/>
    </location>
</feature>
<feature type="region of interest" description="Disordered" evidence="8">
    <location>
        <begin position="370"/>
        <end position="396"/>
    </location>
</feature>
<evidence type="ECO:0000256" key="1">
    <source>
        <dbReference type="ARBA" id="ARBA00012513"/>
    </source>
</evidence>
<feature type="binding site" evidence="7">
    <location>
        <position position="43"/>
    </location>
    <ligand>
        <name>ATP</name>
        <dbReference type="ChEBI" id="CHEBI:30616"/>
    </ligand>
</feature>
<dbReference type="SMART" id="SM00220">
    <property type="entry name" value="S_TKc"/>
    <property type="match status" value="1"/>
</dbReference>
<evidence type="ECO:0000256" key="5">
    <source>
        <dbReference type="ARBA" id="ARBA00022777"/>
    </source>
</evidence>
<dbReference type="InterPro" id="IPR008271">
    <property type="entry name" value="Ser/Thr_kinase_AS"/>
</dbReference>
<keyword evidence="12" id="KW-1185">Reference proteome</keyword>
<gene>
    <name evidence="11" type="ordered locus">Jden_2062</name>
</gene>
<evidence type="ECO:0000256" key="9">
    <source>
        <dbReference type="SAM" id="Phobius"/>
    </source>
</evidence>
<protein>
    <recommendedName>
        <fullName evidence="1">non-specific serine/threonine protein kinase</fullName>
        <ecNumber evidence="1">2.7.11.1</ecNumber>
    </recommendedName>
</protein>
<evidence type="ECO:0000256" key="7">
    <source>
        <dbReference type="PROSITE-ProRule" id="PRU10141"/>
    </source>
</evidence>
<keyword evidence="6 7" id="KW-0067">ATP-binding</keyword>
<dbReference type="InterPro" id="IPR017441">
    <property type="entry name" value="Protein_kinase_ATP_BS"/>
</dbReference>
<organism evidence="11 12">
    <name type="scientific">Jonesia denitrificans (strain ATCC 14870 / DSM 20603 / BCRC 15368 / CIP 55.134 / JCM 11481 / NBRC 15587 / NCTC 10816 / Prevot 55134)</name>
    <name type="common">Listeria denitrificans</name>
    <dbReference type="NCBI Taxonomy" id="471856"/>
    <lineage>
        <taxon>Bacteria</taxon>
        <taxon>Bacillati</taxon>
        <taxon>Actinomycetota</taxon>
        <taxon>Actinomycetes</taxon>
        <taxon>Micrococcales</taxon>
        <taxon>Jonesiaceae</taxon>
        <taxon>Jonesia</taxon>
    </lineage>
</organism>
<dbReference type="InterPro" id="IPR000719">
    <property type="entry name" value="Prot_kinase_dom"/>
</dbReference>
<evidence type="ECO:0000313" key="11">
    <source>
        <dbReference type="EMBL" id="ACV09700.1"/>
    </source>
</evidence>
<dbReference type="EMBL" id="CP001706">
    <property type="protein sequence ID" value="ACV09700.1"/>
    <property type="molecule type" value="Genomic_DNA"/>
</dbReference>
<dbReference type="PANTHER" id="PTHR43289:SF6">
    <property type="entry name" value="SERINE_THREONINE-PROTEIN KINASE NEKL-3"/>
    <property type="match status" value="1"/>
</dbReference>
<sequence>MERIGLEPGTQIGGYTIVHPLGAGAMGVVYRAIDDGGHPVAFKLLRTDSLPKDELRARVEREAASLRKINHPSVAAMLDLEIDDDEMFIVYELIEGPTLDTWVADNGPLSSQQLADTATDLYDALAAVHEAGVIHRDMKPNNIIMSDHGPVLIDFGLAHGLEDHRLTRTGLVMGTPGYLAPELVNGQAPSQSSDLWGWGAVLAFAATGRLPFGEGSFQSVIARAMAGKADVNGLDQRVAWALRGALAVDPHHRWTPQEVLDELHNAALSPTEEIFHDSHPDVEATEVLDSDQLAAFAAGPTGYTDKIGVGHGPDTWDPRTAGSGGTRTEVIDTSTSNDGHTRAFTVPSPAPEPLEEPTQVIATEPAYQQAPPSFAPGSTPATPMSPEPPGPPLGGYPQVYGTNDAPVAPPQPPDLYTRPSPAPRPFVTIAVSLAFIAWGSVRPGWTLVVLILALLVARTVGVMWDSFQFRREVKGVTRRERAVLVAKSPLLVVRAALGLIPNVAVAVSCALVIAGGVWWAVDSQTVQFGDWDVPPAWVYSVILVGAGALILALTWWGPVSRLTRAGQREIFRGLIPQLFGTTVFVLIVIVIAGYALALLAQGADPHWAPLPTPPSFR</sequence>
<dbReference type="Pfam" id="PF00069">
    <property type="entry name" value="Pkinase"/>
    <property type="match status" value="1"/>
</dbReference>
<dbReference type="CDD" id="cd14014">
    <property type="entry name" value="STKc_PknB_like"/>
    <property type="match status" value="1"/>
</dbReference>
<feature type="transmembrane region" description="Helical" evidence="9">
    <location>
        <begin position="488"/>
        <end position="521"/>
    </location>
</feature>